<sequence length="77" mass="8441">MSNHLQHQYNAIMSPMSPCQLHMSPMKLCPHKQLNSSAEKTCPTFSEDTQEITGEGEDGWGIGVMKGSPANTQHTPT</sequence>
<feature type="region of interest" description="Disordered" evidence="1">
    <location>
        <begin position="42"/>
        <end position="77"/>
    </location>
</feature>
<evidence type="ECO:0000313" key="3">
    <source>
        <dbReference type="Proteomes" id="UP001519460"/>
    </source>
</evidence>
<gene>
    <name evidence="2" type="ORF">BaRGS_00039339</name>
</gene>
<evidence type="ECO:0000313" key="2">
    <source>
        <dbReference type="EMBL" id="KAK7456561.1"/>
    </source>
</evidence>
<keyword evidence="3" id="KW-1185">Reference proteome</keyword>
<comment type="caution">
    <text evidence="2">The sequence shown here is derived from an EMBL/GenBank/DDBJ whole genome shotgun (WGS) entry which is preliminary data.</text>
</comment>
<feature type="compositionally biased region" description="Acidic residues" evidence="1">
    <location>
        <begin position="48"/>
        <end position="58"/>
    </location>
</feature>
<dbReference type="EMBL" id="JACVVK020000681">
    <property type="protein sequence ID" value="KAK7456561.1"/>
    <property type="molecule type" value="Genomic_DNA"/>
</dbReference>
<proteinExistence type="predicted"/>
<dbReference type="AlphaFoldDB" id="A0ABD0J415"/>
<organism evidence="2 3">
    <name type="scientific">Batillaria attramentaria</name>
    <dbReference type="NCBI Taxonomy" id="370345"/>
    <lineage>
        <taxon>Eukaryota</taxon>
        <taxon>Metazoa</taxon>
        <taxon>Spiralia</taxon>
        <taxon>Lophotrochozoa</taxon>
        <taxon>Mollusca</taxon>
        <taxon>Gastropoda</taxon>
        <taxon>Caenogastropoda</taxon>
        <taxon>Sorbeoconcha</taxon>
        <taxon>Cerithioidea</taxon>
        <taxon>Batillariidae</taxon>
        <taxon>Batillaria</taxon>
    </lineage>
</organism>
<dbReference type="Proteomes" id="UP001519460">
    <property type="component" value="Unassembled WGS sequence"/>
</dbReference>
<protein>
    <submittedName>
        <fullName evidence="2">Uncharacterized protein</fullName>
    </submittedName>
</protein>
<reference evidence="2 3" key="1">
    <citation type="journal article" date="2023" name="Sci. Data">
        <title>Genome assembly of the Korean intertidal mud-creeper Batillaria attramentaria.</title>
        <authorList>
            <person name="Patra A.K."/>
            <person name="Ho P.T."/>
            <person name="Jun S."/>
            <person name="Lee S.J."/>
            <person name="Kim Y."/>
            <person name="Won Y.J."/>
        </authorList>
    </citation>
    <scope>NUCLEOTIDE SEQUENCE [LARGE SCALE GENOMIC DNA]</scope>
    <source>
        <strain evidence="2">Wonlab-2016</strain>
    </source>
</reference>
<name>A0ABD0J415_9CAEN</name>
<accession>A0ABD0J415</accession>
<evidence type="ECO:0000256" key="1">
    <source>
        <dbReference type="SAM" id="MobiDB-lite"/>
    </source>
</evidence>